<dbReference type="PANTHER" id="PTHR33393">
    <property type="entry name" value="POLYGLUTAMINE SYNTHESIS ACCESSORY PROTEIN RV0574C-RELATED"/>
    <property type="match status" value="1"/>
</dbReference>
<dbReference type="Gene3D" id="3.60.21.10">
    <property type="match status" value="1"/>
</dbReference>
<accession>A0ABD2IB74</accession>
<dbReference type="SUPFAM" id="SSF56281">
    <property type="entry name" value="Metallo-hydrolase/oxidoreductase"/>
    <property type="match status" value="2"/>
</dbReference>
<evidence type="ECO:0000313" key="4">
    <source>
        <dbReference type="EMBL" id="KAL3075227.1"/>
    </source>
</evidence>
<evidence type="ECO:0000259" key="3">
    <source>
        <dbReference type="SMART" id="SM00854"/>
    </source>
</evidence>
<organism evidence="4 5">
    <name type="scientific">Heterodera schachtii</name>
    <name type="common">Sugarbeet cyst nematode worm</name>
    <name type="synonym">Tylenchus schachtii</name>
    <dbReference type="NCBI Taxonomy" id="97005"/>
    <lineage>
        <taxon>Eukaryota</taxon>
        <taxon>Metazoa</taxon>
        <taxon>Ecdysozoa</taxon>
        <taxon>Nematoda</taxon>
        <taxon>Chromadorea</taxon>
        <taxon>Rhabditida</taxon>
        <taxon>Tylenchina</taxon>
        <taxon>Tylenchomorpha</taxon>
        <taxon>Tylenchoidea</taxon>
        <taxon>Heteroderidae</taxon>
        <taxon>Heteroderinae</taxon>
        <taxon>Heterodera</taxon>
    </lineage>
</organism>
<dbReference type="SMART" id="SM00854">
    <property type="entry name" value="PGA_cap"/>
    <property type="match status" value="1"/>
</dbReference>
<name>A0ABD2IB74_HETSC</name>
<dbReference type="InterPro" id="IPR036866">
    <property type="entry name" value="RibonucZ/Hydroxyglut_hydro"/>
</dbReference>
<evidence type="ECO:0000256" key="2">
    <source>
        <dbReference type="SAM" id="SignalP"/>
    </source>
</evidence>
<gene>
    <name evidence="4" type="ORF">niasHS_014956</name>
</gene>
<dbReference type="AlphaFoldDB" id="A0ABD2IB74"/>
<protein>
    <recommendedName>
        <fullName evidence="3">Capsule synthesis protein CapA domain-containing protein</fullName>
    </recommendedName>
</protein>
<dbReference type="CDD" id="cd07381">
    <property type="entry name" value="MPP_CapA"/>
    <property type="match status" value="1"/>
</dbReference>
<comment type="similarity">
    <text evidence="1">Belongs to the CapA family.</text>
</comment>
<comment type="caution">
    <text evidence="4">The sequence shown here is derived from an EMBL/GenBank/DDBJ whole genome shotgun (WGS) entry which is preliminary data.</text>
</comment>
<evidence type="ECO:0000313" key="5">
    <source>
        <dbReference type="Proteomes" id="UP001620645"/>
    </source>
</evidence>
<keyword evidence="2" id="KW-0732">Signal</keyword>
<feature type="signal peptide" evidence="2">
    <location>
        <begin position="1"/>
        <end position="22"/>
    </location>
</feature>
<dbReference type="PANTHER" id="PTHR33393:SF11">
    <property type="entry name" value="POLYGLUTAMINE SYNTHESIS ACCESSORY PROTEIN RV0574C-RELATED"/>
    <property type="match status" value="1"/>
</dbReference>
<dbReference type="InterPro" id="IPR052169">
    <property type="entry name" value="CW_Biosynth-Accessory"/>
</dbReference>
<dbReference type="Pfam" id="PF09587">
    <property type="entry name" value="PGA_cap"/>
    <property type="match status" value="1"/>
</dbReference>
<keyword evidence="5" id="KW-1185">Reference proteome</keyword>
<sequence>MRNGMAFVELGVRLFLCGDVMAGRGVDQILPHPSESHLYEGFVNDANDYVRLAERHSGPMPQKRDFDYPWGDALPILDEWKPLVRIINLETSVTTSEDNWPRKGINYRMHPDNVPFLTSARIDCCVLANNHVLDWGHKGLAETVSVLRQVGIRTVGAGRNELEADAPAEIEIGQGRRVLVFAWGDDSSGVPSSWAAAGTRGGVNFLHDGISTKSAEEIARKIGKNRRPSGDVVVLSLHWGGNWGYEISKTERDFAHQLIDSGTVDILYGHSSHHPKAIEVYKGKLILYGCGDFLNDYEGISGHNEFHDELTLLYFPVVDGKNGTIIRLDAVPMKINKMRLSRANAEDSLWLYRTMARECAKFGVRVQRDEKTNKCNGPTNFVTLVEEKTSNENCEGKANGGGEKLKMLVDCASAYEKEKLEKTLRAKGISADGISHLVITHWHYDHCGNIGLFPNAQLITPERILAEGSEKINADLPEFVSVNLLGGHSAPGDIVVKVQQIKKQGDKCVPWVTSIVGDLFEFENDWLSDQPWKQCSICPDRQLISRFLCWQGSDEIVPGHGPSFQICTEFPGKASFGLLDINSKFKAKAFGDSKVGISIVSELVSAVVIDAKQRKQQKISVYLVKGSGGETVLVNTGGPGQGQALVEALQAHGIAPVDVKHLVITNLGVHFCHNLHLFQSAKVFMSTDVAFPGSKYASLDKFFAISSDICIWRDMDPIRDEGTLSVLVRTANETQKNFTLIGTKVDAFILSFLDITKEEVEIAKVMQPTN</sequence>
<dbReference type="InterPro" id="IPR019079">
    <property type="entry name" value="Capsule_synth_CapA"/>
</dbReference>
<evidence type="ECO:0000256" key="1">
    <source>
        <dbReference type="ARBA" id="ARBA00005662"/>
    </source>
</evidence>
<dbReference type="InterPro" id="IPR001279">
    <property type="entry name" value="Metallo-B-lactamas"/>
</dbReference>
<dbReference type="InterPro" id="IPR029052">
    <property type="entry name" value="Metallo-depent_PP-like"/>
</dbReference>
<reference evidence="4 5" key="1">
    <citation type="submission" date="2024-10" db="EMBL/GenBank/DDBJ databases">
        <authorList>
            <person name="Kim D."/>
        </authorList>
    </citation>
    <scope>NUCLEOTIDE SEQUENCE [LARGE SCALE GENOMIC DNA]</scope>
    <source>
        <strain evidence="4">Taebaek</strain>
    </source>
</reference>
<dbReference type="Gene3D" id="3.60.15.10">
    <property type="entry name" value="Ribonuclease Z/Hydroxyacylglutathione hydrolase-like"/>
    <property type="match status" value="2"/>
</dbReference>
<feature type="domain" description="Capsule synthesis protein CapA" evidence="3">
    <location>
        <begin position="13"/>
        <end position="297"/>
    </location>
</feature>
<dbReference type="Pfam" id="PF00753">
    <property type="entry name" value="Lactamase_B"/>
    <property type="match status" value="1"/>
</dbReference>
<dbReference type="Proteomes" id="UP001620645">
    <property type="component" value="Unassembled WGS sequence"/>
</dbReference>
<dbReference type="SUPFAM" id="SSF56300">
    <property type="entry name" value="Metallo-dependent phosphatases"/>
    <property type="match status" value="1"/>
</dbReference>
<feature type="chain" id="PRO_5044798877" description="Capsule synthesis protein CapA domain-containing protein" evidence="2">
    <location>
        <begin position="23"/>
        <end position="770"/>
    </location>
</feature>
<proteinExistence type="inferred from homology"/>
<dbReference type="EMBL" id="JBICCN010000354">
    <property type="protein sequence ID" value="KAL3075227.1"/>
    <property type="molecule type" value="Genomic_DNA"/>
</dbReference>